<evidence type="ECO:0000256" key="1">
    <source>
        <dbReference type="SAM" id="MobiDB-lite"/>
    </source>
</evidence>
<dbReference type="Proteomes" id="UP001501455">
    <property type="component" value="Unassembled WGS sequence"/>
</dbReference>
<evidence type="ECO:0000313" key="2">
    <source>
        <dbReference type="EMBL" id="GAA3502619.1"/>
    </source>
</evidence>
<proteinExistence type="predicted"/>
<sequence>MGQRRQGHADAQEHRADHGDQVAAVPAAQPAGQRHGDHGARGDPEQRETQGARGRPGLFLDGGDAHDPAGEDEAVQGEEGGQGESEPDEVGTRHGTVRTGFVY</sequence>
<feature type="compositionally biased region" description="Basic and acidic residues" evidence="1">
    <location>
        <begin position="34"/>
        <end position="50"/>
    </location>
</feature>
<name>A0ABP6U5B9_9ACTN</name>
<reference evidence="3" key="1">
    <citation type="journal article" date="2019" name="Int. J. Syst. Evol. Microbiol.">
        <title>The Global Catalogue of Microorganisms (GCM) 10K type strain sequencing project: providing services to taxonomists for standard genome sequencing and annotation.</title>
        <authorList>
            <consortium name="The Broad Institute Genomics Platform"/>
            <consortium name="The Broad Institute Genome Sequencing Center for Infectious Disease"/>
            <person name="Wu L."/>
            <person name="Ma J."/>
        </authorList>
    </citation>
    <scope>NUCLEOTIDE SEQUENCE [LARGE SCALE GENOMIC DNA]</scope>
    <source>
        <strain evidence="3">JCM 4816</strain>
    </source>
</reference>
<accession>A0ABP6U5B9</accession>
<protein>
    <submittedName>
        <fullName evidence="2">Uncharacterized protein</fullName>
    </submittedName>
</protein>
<comment type="caution">
    <text evidence="2">The sequence shown here is derived from an EMBL/GenBank/DDBJ whole genome shotgun (WGS) entry which is preliminary data.</text>
</comment>
<feature type="compositionally biased region" description="Basic and acidic residues" evidence="1">
    <location>
        <begin position="7"/>
        <end position="20"/>
    </location>
</feature>
<dbReference type="EMBL" id="BAAAXF010000069">
    <property type="protein sequence ID" value="GAA3502619.1"/>
    <property type="molecule type" value="Genomic_DNA"/>
</dbReference>
<organism evidence="2 3">
    <name type="scientific">Streptomyces prasinosporus</name>
    <dbReference type="NCBI Taxonomy" id="68256"/>
    <lineage>
        <taxon>Bacteria</taxon>
        <taxon>Bacillati</taxon>
        <taxon>Actinomycetota</taxon>
        <taxon>Actinomycetes</taxon>
        <taxon>Kitasatosporales</taxon>
        <taxon>Streptomycetaceae</taxon>
        <taxon>Streptomyces</taxon>
        <taxon>Streptomyces albogriseolus group</taxon>
    </lineage>
</organism>
<keyword evidence="3" id="KW-1185">Reference proteome</keyword>
<gene>
    <name evidence="2" type="ORF">GCM10019016_097280</name>
</gene>
<feature type="compositionally biased region" description="Low complexity" evidence="1">
    <location>
        <begin position="21"/>
        <end position="31"/>
    </location>
</feature>
<feature type="region of interest" description="Disordered" evidence="1">
    <location>
        <begin position="1"/>
        <end position="103"/>
    </location>
</feature>
<evidence type="ECO:0000313" key="3">
    <source>
        <dbReference type="Proteomes" id="UP001501455"/>
    </source>
</evidence>